<evidence type="ECO:0000313" key="2">
    <source>
        <dbReference type="Proteomes" id="UP000183407"/>
    </source>
</evidence>
<reference evidence="2" key="1">
    <citation type="submission" date="2016-10" db="EMBL/GenBank/DDBJ databases">
        <authorList>
            <person name="Varghese N."/>
        </authorList>
    </citation>
    <scope>NUCLEOTIDE SEQUENCE [LARGE SCALE GENOMIC DNA]</scope>
    <source>
        <strain evidence="2">DSM 44719</strain>
    </source>
</reference>
<protein>
    <submittedName>
        <fullName evidence="1">Uncharacterized protein</fullName>
    </submittedName>
</protein>
<accession>A0A1H4IL88</accession>
<organism evidence="1 2">
    <name type="scientific">Rhodococcus jostii</name>
    <dbReference type="NCBI Taxonomy" id="132919"/>
    <lineage>
        <taxon>Bacteria</taxon>
        <taxon>Bacillati</taxon>
        <taxon>Actinomycetota</taxon>
        <taxon>Actinomycetes</taxon>
        <taxon>Mycobacteriales</taxon>
        <taxon>Nocardiaceae</taxon>
        <taxon>Rhodococcus</taxon>
    </lineage>
</organism>
<proteinExistence type="predicted"/>
<name>A0A1H4IL88_RHOJO</name>
<evidence type="ECO:0000313" key="1">
    <source>
        <dbReference type="EMBL" id="SEB34022.1"/>
    </source>
</evidence>
<gene>
    <name evidence="1" type="ORF">SAMN04490220_0070</name>
</gene>
<dbReference type="Proteomes" id="UP000183407">
    <property type="component" value="Unassembled WGS sequence"/>
</dbReference>
<dbReference type="AlphaFoldDB" id="A0A1H4IL88"/>
<sequence>MRGGHTDALSNFCERQTVTGPRLPKMMGCFLVEVPCCHIGKQYTTGGVP</sequence>
<dbReference type="EMBL" id="FNTL01000002">
    <property type="protein sequence ID" value="SEB34022.1"/>
    <property type="molecule type" value="Genomic_DNA"/>
</dbReference>